<protein>
    <submittedName>
        <fullName evidence="1">Uncharacterized protein</fullName>
    </submittedName>
</protein>
<sequence>MIMTVEKRGPLDDGGSRIRSCLGLTRVAGELVAIPYPVPKPTEAVRPGSAFDGTTTNAFFIRQVRAAADSADVKHKRLMPYSCWAPRNRPKETMTNVVGRRYGVHATTRTERWKGQSQVFQACAQVQNQVGLANAGIASDIAARFHKTQGIYS</sequence>
<reference evidence="1 2" key="1">
    <citation type="journal article" date="2018" name="Sci. Rep.">
        <title>Raphidocelis subcapitata (=Pseudokirchneriella subcapitata) provides an insight into genome evolution and environmental adaptations in the Sphaeropleales.</title>
        <authorList>
            <person name="Suzuki S."/>
            <person name="Yamaguchi H."/>
            <person name="Nakajima N."/>
            <person name="Kawachi M."/>
        </authorList>
    </citation>
    <scope>NUCLEOTIDE SEQUENCE [LARGE SCALE GENOMIC DNA]</scope>
    <source>
        <strain evidence="1 2">NIES-35</strain>
    </source>
</reference>
<dbReference type="InParanoid" id="A0A2V0NNI1"/>
<keyword evidence="2" id="KW-1185">Reference proteome</keyword>
<accession>A0A2V0NNI1</accession>
<organism evidence="1 2">
    <name type="scientific">Raphidocelis subcapitata</name>
    <dbReference type="NCBI Taxonomy" id="307507"/>
    <lineage>
        <taxon>Eukaryota</taxon>
        <taxon>Viridiplantae</taxon>
        <taxon>Chlorophyta</taxon>
        <taxon>core chlorophytes</taxon>
        <taxon>Chlorophyceae</taxon>
        <taxon>CS clade</taxon>
        <taxon>Sphaeropleales</taxon>
        <taxon>Selenastraceae</taxon>
        <taxon>Raphidocelis</taxon>
    </lineage>
</organism>
<dbReference type="AlphaFoldDB" id="A0A2V0NNI1"/>
<dbReference type="OrthoDB" id="564197at2759"/>
<dbReference type="EMBL" id="BDRX01000008">
    <property type="protein sequence ID" value="GBF89128.1"/>
    <property type="molecule type" value="Genomic_DNA"/>
</dbReference>
<gene>
    <name evidence="1" type="ORF">Rsub_01845</name>
</gene>
<evidence type="ECO:0000313" key="2">
    <source>
        <dbReference type="Proteomes" id="UP000247498"/>
    </source>
</evidence>
<name>A0A2V0NNI1_9CHLO</name>
<comment type="caution">
    <text evidence="1">The sequence shown here is derived from an EMBL/GenBank/DDBJ whole genome shotgun (WGS) entry which is preliminary data.</text>
</comment>
<dbReference type="Proteomes" id="UP000247498">
    <property type="component" value="Unassembled WGS sequence"/>
</dbReference>
<proteinExistence type="predicted"/>
<evidence type="ECO:0000313" key="1">
    <source>
        <dbReference type="EMBL" id="GBF89128.1"/>
    </source>
</evidence>